<feature type="compositionally biased region" description="Polar residues" evidence="2">
    <location>
        <begin position="8"/>
        <end position="27"/>
    </location>
</feature>
<feature type="compositionally biased region" description="Polar residues" evidence="2">
    <location>
        <begin position="73"/>
        <end position="82"/>
    </location>
</feature>
<feature type="compositionally biased region" description="Low complexity" evidence="2">
    <location>
        <begin position="44"/>
        <end position="58"/>
    </location>
</feature>
<evidence type="ECO:0000256" key="3">
    <source>
        <dbReference type="SAM" id="Phobius"/>
    </source>
</evidence>
<dbReference type="GO" id="GO:0016020">
    <property type="term" value="C:membrane"/>
    <property type="evidence" value="ECO:0007669"/>
    <property type="project" value="InterPro"/>
</dbReference>
<protein>
    <submittedName>
        <fullName evidence="4">MATE efflux family protein</fullName>
    </submittedName>
</protein>
<reference evidence="4" key="2">
    <citation type="submission" date="2021-04" db="EMBL/GenBank/DDBJ databases">
        <authorList>
            <person name="Podell S."/>
        </authorList>
    </citation>
    <scope>NUCLEOTIDE SEQUENCE</scope>
    <source>
        <strain evidence="4">Hildebrandi</strain>
    </source>
</reference>
<feature type="region of interest" description="Disordered" evidence="2">
    <location>
        <begin position="544"/>
        <end position="595"/>
    </location>
</feature>
<organism evidence="4 5">
    <name type="scientific">Nitzschia inconspicua</name>
    <dbReference type="NCBI Taxonomy" id="303405"/>
    <lineage>
        <taxon>Eukaryota</taxon>
        <taxon>Sar</taxon>
        <taxon>Stramenopiles</taxon>
        <taxon>Ochrophyta</taxon>
        <taxon>Bacillariophyta</taxon>
        <taxon>Bacillariophyceae</taxon>
        <taxon>Bacillariophycidae</taxon>
        <taxon>Bacillariales</taxon>
        <taxon>Bacillariaceae</taxon>
        <taxon>Nitzschia</taxon>
    </lineage>
</organism>
<dbReference type="GO" id="GO:0042910">
    <property type="term" value="F:xenobiotic transmembrane transporter activity"/>
    <property type="evidence" value="ECO:0007669"/>
    <property type="project" value="InterPro"/>
</dbReference>
<dbReference type="InterPro" id="IPR002528">
    <property type="entry name" value="MATE_fam"/>
</dbReference>
<proteinExistence type="inferred from homology"/>
<dbReference type="Pfam" id="PF01554">
    <property type="entry name" value="MatE"/>
    <property type="match status" value="2"/>
</dbReference>
<dbReference type="OrthoDB" id="2126698at2759"/>
<sequence>MTDDHATSNDALTEPLLSSQQERNNNDTNEDVVVLSQLSPATTSNNNNSNNNNNNNNSDVKRDVPAASEDAENTTSSSAPESFSIQTEIVEMLHLALPLAVSFFCRMGMASTDSAFVGHIHDGQHQPETYLAAAVLSDMVLNICITPPLAFNQVLNGLVSQAMGSGNPAMAGVWLQQSIFWLTVTMLPCLVGLLHVKPILELLGFPSDIAIVAGTYAKYNMIWPIPNGIYQCLRFYFQARGLPRPAMYNNLLFLGINALLNWFFVFGGPTSWKGLGFIGAAISLSISRTMQGVCYYLYMFVYNKHHLGAWPEGGWSFRHHTKERTYEFMKQSLPNIGTLLFQAFASQATTVLVGRLGELSIAASSALSTVTIPWSGTLSATCCTVSGVRVGYHLGRGDGAAAKRASWIVMQFITVVNVIMAVVFLIPYLKDKVINIATDDEGLVALAETLVPAMLVGTYLNLLVSNGTSGVFSGQGRPLIATILSFGLELPLSIGGVAIYILVFHGDLLGVYWFNAISGAVEAAIVLYLIMSSNWTKCADEARERQEASRRSASESGENTADVEDGALSMATTDPESSSDDNEEEAPLTENVDHE</sequence>
<feature type="compositionally biased region" description="Basic and acidic residues" evidence="2">
    <location>
        <begin position="544"/>
        <end position="553"/>
    </location>
</feature>
<feature type="transmembrane region" description="Helical" evidence="3">
    <location>
        <begin position="405"/>
        <end position="429"/>
    </location>
</feature>
<evidence type="ECO:0000256" key="2">
    <source>
        <dbReference type="SAM" id="MobiDB-lite"/>
    </source>
</evidence>
<reference evidence="4" key="1">
    <citation type="journal article" date="2021" name="Sci. Rep.">
        <title>Diploid genomic architecture of Nitzschia inconspicua, an elite biomass production diatom.</title>
        <authorList>
            <person name="Oliver A."/>
            <person name="Podell S."/>
            <person name="Pinowska A."/>
            <person name="Traller J.C."/>
            <person name="Smith S.R."/>
            <person name="McClure R."/>
            <person name="Beliaev A."/>
            <person name="Bohutskyi P."/>
            <person name="Hill E.A."/>
            <person name="Rabines A."/>
            <person name="Zheng H."/>
            <person name="Allen L.Z."/>
            <person name="Kuo A."/>
            <person name="Grigoriev I.V."/>
            <person name="Allen A.E."/>
            <person name="Hazlebeck D."/>
            <person name="Allen E.E."/>
        </authorList>
    </citation>
    <scope>NUCLEOTIDE SEQUENCE</scope>
    <source>
        <strain evidence="4">Hildebrandi</strain>
    </source>
</reference>
<accession>A0A9K3M5R4</accession>
<keyword evidence="3" id="KW-0472">Membrane</keyword>
<feature type="transmembrane region" description="Helical" evidence="3">
    <location>
        <begin position="277"/>
        <end position="298"/>
    </location>
</feature>
<evidence type="ECO:0000256" key="1">
    <source>
        <dbReference type="ARBA" id="ARBA00010199"/>
    </source>
</evidence>
<feature type="transmembrane region" description="Helical" evidence="3">
    <location>
        <begin position="479"/>
        <end position="503"/>
    </location>
</feature>
<dbReference type="GO" id="GO:0015297">
    <property type="term" value="F:antiporter activity"/>
    <property type="evidence" value="ECO:0007669"/>
    <property type="project" value="InterPro"/>
</dbReference>
<feature type="compositionally biased region" description="Acidic residues" evidence="2">
    <location>
        <begin position="577"/>
        <end position="587"/>
    </location>
</feature>
<comment type="caution">
    <text evidence="4">The sequence shown here is derived from an EMBL/GenBank/DDBJ whole genome shotgun (WGS) entry which is preliminary data.</text>
</comment>
<evidence type="ECO:0000313" key="4">
    <source>
        <dbReference type="EMBL" id="KAG7374659.1"/>
    </source>
</evidence>
<keyword evidence="3" id="KW-0812">Transmembrane</keyword>
<keyword evidence="3" id="KW-1133">Transmembrane helix</keyword>
<feature type="transmembrane region" description="Helical" evidence="3">
    <location>
        <begin position="246"/>
        <end position="265"/>
    </location>
</feature>
<feature type="transmembrane region" description="Helical" evidence="3">
    <location>
        <begin position="449"/>
        <end position="467"/>
    </location>
</feature>
<dbReference type="PANTHER" id="PTHR11206">
    <property type="entry name" value="MULTIDRUG RESISTANCE PROTEIN"/>
    <property type="match status" value="1"/>
</dbReference>
<dbReference type="AlphaFoldDB" id="A0A9K3M5R4"/>
<feature type="transmembrane region" description="Helical" evidence="3">
    <location>
        <begin position="178"/>
        <end position="196"/>
    </location>
</feature>
<dbReference type="Proteomes" id="UP000693970">
    <property type="component" value="Unassembled WGS sequence"/>
</dbReference>
<comment type="similarity">
    <text evidence="1">Belongs to the multi antimicrobial extrusion (MATE) (TC 2.A.66.1) family.</text>
</comment>
<dbReference type="EMBL" id="JAGRRH010000001">
    <property type="protein sequence ID" value="KAG7374659.1"/>
    <property type="molecule type" value="Genomic_DNA"/>
</dbReference>
<gene>
    <name evidence="4" type="ORF">IV203_013754</name>
</gene>
<keyword evidence="5" id="KW-1185">Reference proteome</keyword>
<evidence type="ECO:0000313" key="5">
    <source>
        <dbReference type="Proteomes" id="UP000693970"/>
    </source>
</evidence>
<name>A0A9K3M5R4_9STRA</name>
<feature type="transmembrane region" description="Helical" evidence="3">
    <location>
        <begin position="509"/>
        <end position="530"/>
    </location>
</feature>
<feature type="region of interest" description="Disordered" evidence="2">
    <location>
        <begin position="1"/>
        <end position="82"/>
    </location>
</feature>